<keyword evidence="3" id="KW-0326">Glycosidase</keyword>
<dbReference type="GO" id="GO:0005737">
    <property type="term" value="C:cytoplasm"/>
    <property type="evidence" value="ECO:0007669"/>
    <property type="project" value="TreeGrafter"/>
</dbReference>
<evidence type="ECO:0000256" key="4">
    <source>
        <dbReference type="SAM" id="MobiDB-lite"/>
    </source>
</evidence>
<dbReference type="InterPro" id="IPR013189">
    <property type="entry name" value="Glyco_hydro_32_C"/>
</dbReference>
<dbReference type="SUPFAM" id="SSF50370">
    <property type="entry name" value="Ricin B-like lectins"/>
    <property type="match status" value="1"/>
</dbReference>
<dbReference type="CDD" id="cd18622">
    <property type="entry name" value="GH32_Inu-like"/>
    <property type="match status" value="1"/>
</dbReference>
<protein>
    <submittedName>
        <fullName evidence="6">Sucrose-6-phosphate hydrolase SacC (GH32 family)</fullName>
    </submittedName>
</protein>
<dbReference type="GO" id="GO:0004575">
    <property type="term" value="F:sucrose alpha-glucosidase activity"/>
    <property type="evidence" value="ECO:0007669"/>
    <property type="project" value="TreeGrafter"/>
</dbReference>
<dbReference type="InterPro" id="IPR003343">
    <property type="entry name" value="Big_2"/>
</dbReference>
<feature type="domain" description="SLH" evidence="5">
    <location>
        <begin position="2161"/>
        <end position="2224"/>
    </location>
</feature>
<dbReference type="SUPFAM" id="SSF49373">
    <property type="entry name" value="Invasin/intimin cell-adhesion fragments"/>
    <property type="match status" value="1"/>
</dbReference>
<name>A0A7W5GE35_9BACL</name>
<comment type="similarity">
    <text evidence="1">Belongs to the glycosyl hydrolase 32 family.</text>
</comment>
<dbReference type="Gene3D" id="2.80.10.50">
    <property type="match status" value="1"/>
</dbReference>
<dbReference type="InterPro" id="IPR023296">
    <property type="entry name" value="Glyco_hydro_beta-prop_sf"/>
</dbReference>
<gene>
    <name evidence="6" type="ORF">FHS16_005850</name>
</gene>
<dbReference type="Gene3D" id="2.115.10.20">
    <property type="entry name" value="Glycosyl hydrolase domain, family 43"/>
    <property type="match status" value="1"/>
</dbReference>
<dbReference type="InterPro" id="IPR001119">
    <property type="entry name" value="SLH_dom"/>
</dbReference>
<dbReference type="InterPro" id="IPR001362">
    <property type="entry name" value="Glyco_hydro_32"/>
</dbReference>
<dbReference type="CDD" id="cd00161">
    <property type="entry name" value="beta-trefoil_Ricin-like"/>
    <property type="match status" value="1"/>
</dbReference>
<keyword evidence="2 6" id="KW-0378">Hydrolase</keyword>
<dbReference type="InterPro" id="IPR010496">
    <property type="entry name" value="AL/BT2_dom"/>
</dbReference>
<reference evidence="6 7" key="1">
    <citation type="submission" date="2020-08" db="EMBL/GenBank/DDBJ databases">
        <title>Genomic Encyclopedia of Type Strains, Phase III (KMG-III): the genomes of soil and plant-associated and newly described type strains.</title>
        <authorList>
            <person name="Whitman W."/>
        </authorList>
    </citation>
    <scope>NUCLEOTIDE SEQUENCE [LARGE SCALE GENOMIC DNA]</scope>
    <source>
        <strain evidence="6 7">CECT 8234</strain>
    </source>
</reference>
<organism evidence="6 7">
    <name type="scientific">Paenibacillus endophyticus</name>
    <dbReference type="NCBI Taxonomy" id="1294268"/>
    <lineage>
        <taxon>Bacteria</taxon>
        <taxon>Bacillati</taxon>
        <taxon>Bacillota</taxon>
        <taxon>Bacilli</taxon>
        <taxon>Bacillales</taxon>
        <taxon>Paenibacillaceae</taxon>
        <taxon>Paenibacillus</taxon>
    </lineage>
</organism>
<dbReference type="PROSITE" id="PS50231">
    <property type="entry name" value="RICIN_B_LECTIN"/>
    <property type="match status" value="1"/>
</dbReference>
<dbReference type="InterPro" id="IPR000772">
    <property type="entry name" value="Ricin_B_lectin"/>
</dbReference>
<sequence length="2225" mass="243912">MGKRYLGAFKLFMSLTLVLALFLQVVASVKAEETTDRSMAGLQTIDKDVISNGETIWSSNLTGWTKKEGDDWSDVPGGKLISSAAKNTMMLAEGNWTNFRYDAEMTFKSNNGHASLVFRADASGWDSYKLQLEPSQNSIRLTGPGGLSNTYTPTSPLVSDTPYKLSIVAGDTSIKVYFGSIETPIFDVTNSSLATGQLGILVWDGDVLFQNVNAEQITSSVPGFQTNLTGWGYGGDAGSYEDTEEGLKLDSSGNYFAIDQAIFDNFQMDADVMLAKDSGVVSLVFRANDNGWKSYMVQLNPAENKLRLLNSDDQAPNRLFQEQNVQIDINTVYKLQVRAEGEKLNVYWNGEETPVFSINDNAYSSGRIGLHVYNTQALFQHVMIKDLKAPNTGLSSNVGGWSQKETGTFEETAEGLKLTSVSNFFAMSDKTISDTAFEADITFKSEQGVASLVLRSNDSGWESYMVQIVRGDSPGKATIRLLNSNESIPGRLYKEVEVEWVTGQAHHLKAVAEGSQLRVYWNREAVPVLSAEDASYTSGLFGLHVYDATVVFQNIYVDDSSVHWSGLKSNLEGWQLRGIGDASSDANGLKLSSQGHFSALATTTGSDLDFEADLKIVTPRASAGLLLRADDTGRNGYLAELDQETQKLRLFSLNEAGGSELLAEAPVVITTEVTYRLRVKAEGHTMKVYWNGKYDPLLQAQTSTYANGRLGMYSHGGSVYFQSVMVNEPVTNLQNWNTVSGIWQPHLNGIRGDSENGEWSIRTAFVPQSASDYDGDLILEGDLIRGKETPGVTAALQLRTSVDGTRGYLLAAGPDHAVSLLKKDRNNVTIEAESEAPQLAAGKSHHIEVIMKGASITVFVDGYADPVLEWEGLENDLSEDVVGIAVKDGISYFQNMYATPLDQYYEELYRPQYHYSPVRGSASDPNGLVYFKGEYHLFHQDGGQWAHSISTDLLHWKKMPFALKWNDLGHIWSGSVVADLNNDSGLFGDVGGQGLIAYYTSYNPDKPGGNQKVGMAYSKDNGRTWEYYGNEAIVPNPGGKDGGWDFRDPKVVRDDGNNRWVMVISGGDNIHFLTSVDLIHWQRTDQFGFNEISVGGEWQEGVWECPDLFPLTVEGGTVRKWVLMISTGANPKTQGSESRYFIGELTKDGKFVNDNPVRTMLKIEYGKEMYASMTFQNAPNNRRIMMAWMTNWDYPFSFPTSPWKGVLSIPRELYLVDTDEGLRLAQRPVSELESLQGEPLTWSNESVTPQTTNLLTGLSGSAYEVEAELELPESGAASEFGFQVREGGDQKTVVGYRSATNTLFVDRSKSGFIHFSDKFTTLHEAIVKPVNRTISLRLLIDESSLEVFADGGKKTFTELIFPDGARDGLTLYAKGGEIKVVSLKVYPLRNVWKPATIDGTTVASEIRLDRDSVEIGVGEERRIYATVVPYTATDKTLIWTSVNPSIATVTTDGAGVAVVKAIAQGETSVTVAMANGAVKRTFKVSVGAFTTNLKDWKAYPLSEWVPTAQGIRGFYGSDAAYMSNKQSADFVYETDVKLTDSGAASILFRANADGTAGYYFNLDPNLRMLRLFYKAPGKSDVEDRMVLAKVPRVLDKNRIYHVKIVATGMFIHIELDGEQVVHLTDDTFSQGYFGLNVFGGYVYYQNTIVTGDTLHDTRKYSLTSVADGRVLGVDSQDNFARLKSVVYSGGNNEQWVIVPLANGDYSIRSASSGKALDWDTGQNMIQLYPYLGYDNQRWQLIEDENGTYSITSKKNTELSLKANVTGDISLVAKDVTDSSQQWRMQEIKTPVVPSDGGNGGDPINEGKESDSVPQVPAKDIAELLADGKTSDFAHIKEVSRDGKPMIEITIDDGKLNALLGAIDVPEMDIKVKKSRDVLINGLTVKDLKQLAASQAVLTIHTPQAIIALQAAGLDLGSTQSTSNTDFAPIELSIRNADKELIAVSKEKAVTGGYKLLNAPLAVDLVRLVDDKRQVLQFNRYNPVMLALPDGMGDSAALTAVSIQSDGTASHLPTTIVKVDGVKYAKAQERSGLRTYALASGQGDFSDTADHWANNVIHMAGERLLINGVGQGHFLPNGEITREQFATIIARGLGLMDKGSADFVVASTVKKYDIFQGYEDATFHGRDLMSREQAIVAIYRSMKLIQGEFTQPLPSQQQAKALSGFKDVGKLAPWAHEAAAILIQNGLLTGNDRGELNPEGTLTRAEATVLICRLLQSTGYIDKQLN</sequence>
<evidence type="ECO:0000256" key="3">
    <source>
        <dbReference type="ARBA" id="ARBA00023295"/>
    </source>
</evidence>
<evidence type="ECO:0000313" key="6">
    <source>
        <dbReference type="EMBL" id="MBB3155742.1"/>
    </source>
</evidence>
<dbReference type="SMART" id="SM00640">
    <property type="entry name" value="Glyco_32"/>
    <property type="match status" value="1"/>
</dbReference>
<evidence type="ECO:0000259" key="5">
    <source>
        <dbReference type="PROSITE" id="PS51272"/>
    </source>
</evidence>
<feature type="domain" description="SLH" evidence="5">
    <location>
        <begin position="2039"/>
        <end position="2102"/>
    </location>
</feature>
<dbReference type="SUPFAM" id="SSF49899">
    <property type="entry name" value="Concanavalin A-like lectins/glucanases"/>
    <property type="match status" value="1"/>
</dbReference>
<dbReference type="Pfam" id="PF14200">
    <property type="entry name" value="RicinB_lectin_2"/>
    <property type="match status" value="1"/>
</dbReference>
<keyword evidence="7" id="KW-1185">Reference proteome</keyword>
<evidence type="ECO:0000313" key="7">
    <source>
        <dbReference type="Proteomes" id="UP000518605"/>
    </source>
</evidence>
<dbReference type="Gene3D" id="2.60.120.560">
    <property type="entry name" value="Exo-inulinase, domain 1"/>
    <property type="match status" value="7"/>
</dbReference>
<dbReference type="Gene3D" id="2.60.40.1080">
    <property type="match status" value="1"/>
</dbReference>
<dbReference type="PANTHER" id="PTHR42800">
    <property type="entry name" value="EXOINULINASE INUD (AFU_ORTHOLOGUE AFUA_5G00480)"/>
    <property type="match status" value="1"/>
</dbReference>
<proteinExistence type="inferred from homology"/>
<dbReference type="PANTHER" id="PTHR42800:SF1">
    <property type="entry name" value="EXOINULINASE INUD (AFU_ORTHOLOGUE AFUA_5G00480)"/>
    <property type="match status" value="1"/>
</dbReference>
<evidence type="ECO:0000256" key="2">
    <source>
        <dbReference type="ARBA" id="ARBA00022801"/>
    </source>
</evidence>
<dbReference type="Pfam" id="PF08244">
    <property type="entry name" value="Glyco_hydro_32C"/>
    <property type="match status" value="1"/>
</dbReference>
<dbReference type="Pfam" id="PF06439">
    <property type="entry name" value="3keto-disac_hyd"/>
    <property type="match status" value="2"/>
</dbReference>
<feature type="region of interest" description="Disordered" evidence="4">
    <location>
        <begin position="1790"/>
        <end position="1812"/>
    </location>
</feature>
<dbReference type="PROSITE" id="PS51272">
    <property type="entry name" value="SLH"/>
    <property type="match status" value="2"/>
</dbReference>
<dbReference type="Pfam" id="PF00395">
    <property type="entry name" value="SLH"/>
    <property type="match status" value="2"/>
</dbReference>
<dbReference type="GO" id="GO:0005987">
    <property type="term" value="P:sucrose catabolic process"/>
    <property type="evidence" value="ECO:0007669"/>
    <property type="project" value="TreeGrafter"/>
</dbReference>
<dbReference type="Proteomes" id="UP000518605">
    <property type="component" value="Unassembled WGS sequence"/>
</dbReference>
<dbReference type="InterPro" id="IPR008964">
    <property type="entry name" value="Invasin/intimin_cell_adhesion"/>
</dbReference>
<dbReference type="RefSeq" id="WP_183570691.1">
    <property type="nucleotide sequence ID" value="NZ_CBCSLB010000032.1"/>
</dbReference>
<dbReference type="InterPro" id="IPR013148">
    <property type="entry name" value="Glyco_hydro_32_N"/>
</dbReference>
<dbReference type="InterPro" id="IPR013320">
    <property type="entry name" value="ConA-like_dom_sf"/>
</dbReference>
<accession>A0A7W5GE35</accession>
<dbReference type="InterPro" id="IPR035992">
    <property type="entry name" value="Ricin_B-like_lectins"/>
</dbReference>
<dbReference type="SUPFAM" id="SSF75005">
    <property type="entry name" value="Arabinanase/levansucrase/invertase"/>
    <property type="match status" value="1"/>
</dbReference>
<dbReference type="SMART" id="SM00458">
    <property type="entry name" value="RICIN"/>
    <property type="match status" value="1"/>
</dbReference>
<dbReference type="Pfam" id="PF00251">
    <property type="entry name" value="Glyco_hydro_32N"/>
    <property type="match status" value="1"/>
</dbReference>
<dbReference type="SMART" id="SM00635">
    <property type="entry name" value="BID_2"/>
    <property type="match status" value="1"/>
</dbReference>
<evidence type="ECO:0000256" key="1">
    <source>
        <dbReference type="ARBA" id="ARBA00009902"/>
    </source>
</evidence>
<dbReference type="EMBL" id="JACHXW010000028">
    <property type="protein sequence ID" value="MBB3155742.1"/>
    <property type="molecule type" value="Genomic_DNA"/>
</dbReference>
<comment type="caution">
    <text evidence="6">The sequence shown here is derived from an EMBL/GenBank/DDBJ whole genome shotgun (WGS) entry which is preliminary data.</text>
</comment>